<protein>
    <submittedName>
        <fullName evidence="1">Uncharacterized protein</fullName>
    </submittedName>
</protein>
<dbReference type="Proteomes" id="UP000076858">
    <property type="component" value="Unassembled WGS sequence"/>
</dbReference>
<name>A0A164YAM8_9CRUS</name>
<keyword evidence="2" id="KW-1185">Reference proteome</keyword>
<gene>
    <name evidence="1" type="ORF">APZ42_019627</name>
</gene>
<reference evidence="1 2" key="1">
    <citation type="submission" date="2016-03" db="EMBL/GenBank/DDBJ databases">
        <title>EvidentialGene: Evidence-directed Construction of Genes on Genomes.</title>
        <authorList>
            <person name="Gilbert D.G."/>
            <person name="Choi J.-H."/>
            <person name="Mockaitis K."/>
            <person name="Colbourne J."/>
            <person name="Pfrender M."/>
        </authorList>
    </citation>
    <scope>NUCLEOTIDE SEQUENCE [LARGE SCALE GENOMIC DNA]</scope>
    <source>
        <strain evidence="1 2">Xinb3</strain>
        <tissue evidence="1">Complete organism</tissue>
    </source>
</reference>
<sequence length="80" mass="9249">MPPFFFFIVDSSLCLPVCENRAMQKATPFSCENNRSSFATVFFFFPLRYCGSHRRTNLPLPLLTFGENNTSNQSGKLRRF</sequence>
<accession>A0A164YAM8</accession>
<evidence type="ECO:0000313" key="2">
    <source>
        <dbReference type="Proteomes" id="UP000076858"/>
    </source>
</evidence>
<organism evidence="1 2">
    <name type="scientific">Daphnia magna</name>
    <dbReference type="NCBI Taxonomy" id="35525"/>
    <lineage>
        <taxon>Eukaryota</taxon>
        <taxon>Metazoa</taxon>
        <taxon>Ecdysozoa</taxon>
        <taxon>Arthropoda</taxon>
        <taxon>Crustacea</taxon>
        <taxon>Branchiopoda</taxon>
        <taxon>Diplostraca</taxon>
        <taxon>Cladocera</taxon>
        <taxon>Anomopoda</taxon>
        <taxon>Daphniidae</taxon>
        <taxon>Daphnia</taxon>
    </lineage>
</organism>
<evidence type="ECO:0000313" key="1">
    <source>
        <dbReference type="EMBL" id="KZS15057.1"/>
    </source>
</evidence>
<dbReference type="AlphaFoldDB" id="A0A164YAM8"/>
<proteinExistence type="predicted"/>
<dbReference type="EMBL" id="LRGB01000930">
    <property type="protein sequence ID" value="KZS15057.1"/>
    <property type="molecule type" value="Genomic_DNA"/>
</dbReference>
<comment type="caution">
    <text evidence="1">The sequence shown here is derived from an EMBL/GenBank/DDBJ whole genome shotgun (WGS) entry which is preliminary data.</text>
</comment>